<evidence type="ECO:0000256" key="1">
    <source>
        <dbReference type="SAM" id="MobiDB-lite"/>
    </source>
</evidence>
<accession>A0A3D4SYB4</accession>
<feature type="compositionally biased region" description="Pro residues" evidence="1">
    <location>
        <begin position="1"/>
        <end position="15"/>
    </location>
</feature>
<proteinExistence type="predicted"/>
<feature type="region of interest" description="Disordered" evidence="1">
    <location>
        <begin position="1"/>
        <end position="20"/>
    </location>
</feature>
<organism evidence="2 3">
    <name type="scientific">Corynebacterium nuruki</name>
    <dbReference type="NCBI Taxonomy" id="1032851"/>
    <lineage>
        <taxon>Bacteria</taxon>
        <taxon>Bacillati</taxon>
        <taxon>Actinomycetota</taxon>
        <taxon>Actinomycetes</taxon>
        <taxon>Mycobacteriales</taxon>
        <taxon>Corynebacteriaceae</taxon>
        <taxon>Corynebacterium</taxon>
    </lineage>
</organism>
<sequence length="71" mass="7420">MPSRPPLPASPPQPAAPDQGLARITTSSAPADYNLRQFLGDPPPTVPPVLTRALFDDRGGVHPTAQPGQVD</sequence>
<comment type="caution">
    <text evidence="2">The sequence shown here is derived from an EMBL/GenBank/DDBJ whole genome shotgun (WGS) entry which is preliminary data.</text>
</comment>
<dbReference type="Proteomes" id="UP000261739">
    <property type="component" value="Unassembled WGS sequence"/>
</dbReference>
<protein>
    <submittedName>
        <fullName evidence="2">Uncharacterized protein</fullName>
    </submittedName>
</protein>
<name>A0A3D4SYB4_9CORY</name>
<gene>
    <name evidence="2" type="ORF">DIW82_05640</name>
</gene>
<evidence type="ECO:0000313" key="2">
    <source>
        <dbReference type="EMBL" id="HCT14276.1"/>
    </source>
</evidence>
<dbReference type="AlphaFoldDB" id="A0A3D4SYB4"/>
<dbReference type="EMBL" id="DQID01000154">
    <property type="protein sequence ID" value="HCT14276.1"/>
    <property type="molecule type" value="Genomic_DNA"/>
</dbReference>
<evidence type="ECO:0000313" key="3">
    <source>
        <dbReference type="Proteomes" id="UP000261739"/>
    </source>
</evidence>
<reference evidence="2 3" key="1">
    <citation type="journal article" date="2018" name="Nat. Biotechnol.">
        <title>A standardized bacterial taxonomy based on genome phylogeny substantially revises the tree of life.</title>
        <authorList>
            <person name="Parks D.H."/>
            <person name="Chuvochina M."/>
            <person name="Waite D.W."/>
            <person name="Rinke C."/>
            <person name="Skarshewski A."/>
            <person name="Chaumeil P.A."/>
            <person name="Hugenholtz P."/>
        </authorList>
    </citation>
    <scope>NUCLEOTIDE SEQUENCE [LARGE SCALE GENOMIC DNA]</scope>
    <source>
        <strain evidence="2">UBA11247</strain>
    </source>
</reference>